<organism evidence="2 3">
    <name type="scientific">Paractinoplanes lichenicola</name>
    <dbReference type="NCBI Taxonomy" id="2802976"/>
    <lineage>
        <taxon>Bacteria</taxon>
        <taxon>Bacillati</taxon>
        <taxon>Actinomycetota</taxon>
        <taxon>Actinomycetes</taxon>
        <taxon>Micromonosporales</taxon>
        <taxon>Micromonosporaceae</taxon>
        <taxon>Paractinoplanes</taxon>
    </lineage>
</organism>
<evidence type="ECO:0000313" key="2">
    <source>
        <dbReference type="EMBL" id="MBL7257680.1"/>
    </source>
</evidence>
<keyword evidence="1" id="KW-1133">Transmembrane helix</keyword>
<reference evidence="2 3" key="1">
    <citation type="submission" date="2021-01" db="EMBL/GenBank/DDBJ databases">
        <title>Actinoplanes sp. nov. LDG1-01 isolated from lichen.</title>
        <authorList>
            <person name="Saeng-In P."/>
            <person name="Phongsopitanun W."/>
            <person name="Kanchanasin P."/>
            <person name="Yuki M."/>
            <person name="Kudo T."/>
            <person name="Ohkuma M."/>
            <person name="Tanasupawat S."/>
        </authorList>
    </citation>
    <scope>NUCLEOTIDE SEQUENCE [LARGE SCALE GENOMIC DNA]</scope>
    <source>
        <strain evidence="2 3">LDG1-01</strain>
    </source>
</reference>
<dbReference type="RefSeq" id="WP_202994304.1">
    <property type="nucleotide sequence ID" value="NZ_JAENHO010000007.1"/>
</dbReference>
<comment type="caution">
    <text evidence="2">The sequence shown here is derived from an EMBL/GenBank/DDBJ whole genome shotgun (WGS) entry which is preliminary data.</text>
</comment>
<dbReference type="Proteomes" id="UP000598996">
    <property type="component" value="Unassembled WGS sequence"/>
</dbReference>
<name>A0ABS1VT90_9ACTN</name>
<protein>
    <submittedName>
        <fullName evidence="2">Uncharacterized protein</fullName>
    </submittedName>
</protein>
<sequence length="251" mass="27033">MKSLRALDVATPPTFEQYERAAATLDRIVATRPDPPRRRPFKTWILVPALAATVAVLLLVVPWGQSGRAYATWTPIPAALSPAETGLVGPACQDEMRPYSQLDLDRAQLVLAERRGEYVAMLYRHDNPESSGFCLAHNRPGSDDVDDVKTGLAGGSGPAATASGREFTEGALASFPQASITEGAAGPDIAELTIHTGGLSVRATVHNGRWVAWWPGQAVKEDGNGQWRDVPRTYDLLLTDGRVVKDAQPAR</sequence>
<feature type="transmembrane region" description="Helical" evidence="1">
    <location>
        <begin position="44"/>
        <end position="64"/>
    </location>
</feature>
<evidence type="ECO:0000256" key="1">
    <source>
        <dbReference type="SAM" id="Phobius"/>
    </source>
</evidence>
<keyword evidence="1" id="KW-0472">Membrane</keyword>
<dbReference type="EMBL" id="JAENHO010000007">
    <property type="protein sequence ID" value="MBL7257680.1"/>
    <property type="molecule type" value="Genomic_DNA"/>
</dbReference>
<evidence type="ECO:0000313" key="3">
    <source>
        <dbReference type="Proteomes" id="UP000598996"/>
    </source>
</evidence>
<keyword evidence="3" id="KW-1185">Reference proteome</keyword>
<keyword evidence="1" id="KW-0812">Transmembrane</keyword>
<gene>
    <name evidence="2" type="ORF">JKJ07_25585</name>
</gene>
<accession>A0ABS1VT90</accession>
<proteinExistence type="predicted"/>